<dbReference type="Gene3D" id="3.40.1360.10">
    <property type="match status" value="1"/>
</dbReference>
<dbReference type="PANTHER" id="PTHR12873:SF0">
    <property type="entry name" value="TWINKLE MTDNA HELICASE"/>
    <property type="match status" value="1"/>
</dbReference>
<dbReference type="PANTHER" id="PTHR12873">
    <property type="entry name" value="T7-LIKE MITOCHONDRIAL DNA HELICASE"/>
    <property type="match status" value="1"/>
</dbReference>
<evidence type="ECO:0000313" key="3">
    <source>
        <dbReference type="EMBL" id="JAC79853.1"/>
    </source>
</evidence>
<feature type="region of interest" description="Disordered" evidence="1">
    <location>
        <begin position="40"/>
        <end position="128"/>
    </location>
</feature>
<sequence length="776" mass="86634">MLFAEACVQQGTVLTSGACSCQLASAFKLLRRGISSSASVPNRVRRKISARPAHSNKQAAPAWESPFGRSEGYAFQGRRPRREVGSDGIEAPLDSPLDAEQQSDPPSGNGNAGSAAQDSDLQSADSQVDSLRDRLLNSGITLSSFTPGEHRTVCPICSGGSTRERCLGVTIKEGGREAVWNCFRAKCGWKGSESVRRAPRQVARGRSAGKSSTAQPVKPKANLVPLEEEALEFFRSRGISAQTLEACGVRQENDVFCPALGKRVPWAIAFPYYRSGEIVNIKYRTPDKRFWQVKGAEKVFYGLDDVTGSDEIIIVEGEIDKLSLYEAGMTNAISVPDGAPPQRNDNSPLPPEQDKKYSYMWNCRDVLDSAIRVVLATDNDNPGQALGEELSRRLGRERCYRVRWPTTLEDTIVLDDTAEEGGQGDDPGDGAEAADVNRFFRKDANEVLVKDGAAMLQAYIDSAEEYPIRGLFRLTDFWGDVYNYYNLHSGNEGGVSTGWRELDQYYKIVPGELSIVTGVPNSGKSEWLDALCINLAEQHNWTFAMCSMEKGVKDHARQLLEKHVRKPFFDLPYAGSTKRMGWEEVVEGMSWIDERIFLIRYEDDELPNIDWVLNLARAAVLRHGIRGLVIDPYNELDHQRPSSMTETEYVSQMLTKIKRFAQHHECHVWFVAHPRQLREWKGEPPNLYDISGSAHFINKADCGIVIHRNRDEEKGPMNESRVLVRKIRNKAAGNIGESVLHYDRVTGRFYEPKSSPAESTQSTDFMSAVEKFNAAF</sequence>
<dbReference type="Pfam" id="PF13662">
    <property type="entry name" value="Toprim_4"/>
    <property type="match status" value="1"/>
</dbReference>
<evidence type="ECO:0000256" key="1">
    <source>
        <dbReference type="SAM" id="MobiDB-lite"/>
    </source>
</evidence>
<organism evidence="3">
    <name type="scientific">Tetraselmis sp. GSL018</name>
    <dbReference type="NCBI Taxonomy" id="582737"/>
    <lineage>
        <taxon>Eukaryota</taxon>
        <taxon>Viridiplantae</taxon>
        <taxon>Chlorophyta</taxon>
        <taxon>core chlorophytes</taxon>
        <taxon>Chlorodendrophyceae</taxon>
        <taxon>Chlorodendrales</taxon>
        <taxon>Chlorodendraceae</taxon>
        <taxon>Tetraselmis</taxon>
    </lineage>
</organism>
<protein>
    <submittedName>
        <fullName evidence="3">Twinkle protein</fullName>
    </submittedName>
</protein>
<dbReference type="AlphaFoldDB" id="A0A061S6G6"/>
<dbReference type="InterPro" id="IPR006171">
    <property type="entry name" value="TOPRIM_dom"/>
</dbReference>
<dbReference type="InterPro" id="IPR027032">
    <property type="entry name" value="Twinkle-like"/>
</dbReference>
<dbReference type="InterPro" id="IPR034154">
    <property type="entry name" value="TOPRIM_DnaG/twinkle"/>
</dbReference>
<accession>A0A061S6G6</accession>
<dbReference type="GO" id="GO:0043139">
    <property type="term" value="F:5'-3' DNA helicase activity"/>
    <property type="evidence" value="ECO:0007669"/>
    <property type="project" value="InterPro"/>
</dbReference>
<dbReference type="InterPro" id="IPR027417">
    <property type="entry name" value="P-loop_NTPase"/>
</dbReference>
<dbReference type="Pfam" id="PF03796">
    <property type="entry name" value="DnaB_C"/>
    <property type="match status" value="1"/>
</dbReference>
<feature type="region of interest" description="Disordered" evidence="1">
    <location>
        <begin position="333"/>
        <end position="354"/>
    </location>
</feature>
<feature type="domain" description="SF4 helicase" evidence="2">
    <location>
        <begin position="488"/>
        <end position="756"/>
    </location>
</feature>
<dbReference type="SUPFAM" id="SSF56731">
    <property type="entry name" value="DNA primase core"/>
    <property type="match status" value="1"/>
</dbReference>
<dbReference type="GO" id="GO:0006260">
    <property type="term" value="P:DNA replication"/>
    <property type="evidence" value="ECO:0007669"/>
    <property type="project" value="InterPro"/>
</dbReference>
<gene>
    <name evidence="3" type="primary">PEO1</name>
    <name evidence="3" type="ORF">TSPGSL018_11690</name>
</gene>
<dbReference type="InterPro" id="IPR007694">
    <property type="entry name" value="DNA_helicase_DnaB-like_C"/>
</dbReference>
<dbReference type="EMBL" id="GBEZ01005457">
    <property type="protein sequence ID" value="JAC79853.1"/>
    <property type="molecule type" value="Transcribed_RNA"/>
</dbReference>
<reference evidence="3" key="1">
    <citation type="submission" date="2014-05" db="EMBL/GenBank/DDBJ databases">
        <title>The transcriptome of the halophilic microalga Tetraselmis sp. GSL018 isolated from the Great Salt Lake, Utah.</title>
        <authorList>
            <person name="Jinkerson R.E."/>
            <person name="D'Adamo S."/>
            <person name="Posewitz M.C."/>
        </authorList>
    </citation>
    <scope>NUCLEOTIDE SEQUENCE</scope>
    <source>
        <strain evidence="3">GSL018</strain>
    </source>
</reference>
<feature type="region of interest" description="Disordered" evidence="1">
    <location>
        <begin position="198"/>
        <end position="218"/>
    </location>
</feature>
<dbReference type="Gene3D" id="3.40.50.300">
    <property type="entry name" value="P-loop containing nucleotide triphosphate hydrolases"/>
    <property type="match status" value="1"/>
</dbReference>
<name>A0A061S6G6_9CHLO</name>
<dbReference type="GO" id="GO:0003697">
    <property type="term" value="F:single-stranded DNA binding"/>
    <property type="evidence" value="ECO:0007669"/>
    <property type="project" value="InterPro"/>
</dbReference>
<proteinExistence type="predicted"/>
<dbReference type="CDD" id="cd01029">
    <property type="entry name" value="TOPRIM_primases"/>
    <property type="match status" value="1"/>
</dbReference>
<evidence type="ECO:0000259" key="2">
    <source>
        <dbReference type="PROSITE" id="PS51199"/>
    </source>
</evidence>
<dbReference type="GO" id="GO:0005524">
    <property type="term" value="F:ATP binding"/>
    <property type="evidence" value="ECO:0007669"/>
    <property type="project" value="InterPro"/>
</dbReference>
<feature type="compositionally biased region" description="Polar residues" evidence="1">
    <location>
        <begin position="100"/>
        <end position="128"/>
    </location>
</feature>
<dbReference type="SUPFAM" id="SSF52540">
    <property type="entry name" value="P-loop containing nucleoside triphosphate hydrolases"/>
    <property type="match status" value="1"/>
</dbReference>
<dbReference type="PROSITE" id="PS51199">
    <property type="entry name" value="SF4_HELICASE"/>
    <property type="match status" value="1"/>
</dbReference>